<feature type="region of interest" description="Disordered" evidence="15">
    <location>
        <begin position="1"/>
        <end position="82"/>
    </location>
</feature>
<dbReference type="GO" id="GO:0003729">
    <property type="term" value="F:mRNA binding"/>
    <property type="evidence" value="ECO:0007669"/>
    <property type="project" value="TreeGrafter"/>
</dbReference>
<dbReference type="InterPro" id="IPR035979">
    <property type="entry name" value="RBD_domain_sf"/>
</dbReference>
<evidence type="ECO:0000256" key="5">
    <source>
        <dbReference type="ARBA" id="ARBA00012310"/>
    </source>
</evidence>
<evidence type="ECO:0000313" key="18">
    <source>
        <dbReference type="Proteomes" id="UP000887575"/>
    </source>
</evidence>
<keyword evidence="9 13" id="KW-0694">RNA-binding</keyword>
<dbReference type="CDD" id="cd12415">
    <property type="entry name" value="RRM3_RBM28_like"/>
    <property type="match status" value="1"/>
</dbReference>
<dbReference type="InterPro" id="IPR000504">
    <property type="entry name" value="RRM_dom"/>
</dbReference>
<dbReference type="WBParaSite" id="MBELARI_LOCUS6238">
    <property type="protein sequence ID" value="MBELARI_LOCUS6238"/>
    <property type="gene ID" value="MBELARI_LOCUS6238"/>
</dbReference>
<dbReference type="GO" id="GO:0006979">
    <property type="term" value="P:response to oxidative stress"/>
    <property type="evidence" value="ECO:0007669"/>
    <property type="project" value="InterPro"/>
</dbReference>
<dbReference type="PROSITE" id="PS51355">
    <property type="entry name" value="GLUTATHIONE_PEROXID_3"/>
    <property type="match status" value="1"/>
</dbReference>
<dbReference type="Gene3D" id="3.40.30.10">
    <property type="entry name" value="Glutaredoxin"/>
    <property type="match status" value="1"/>
</dbReference>
<dbReference type="PANTHER" id="PTHR48039">
    <property type="entry name" value="RNA-BINDING MOTIF PROTEIN 14B"/>
    <property type="match status" value="1"/>
</dbReference>
<comment type="similarity">
    <text evidence="4 14">Belongs to the glutathione peroxidase family.</text>
</comment>
<evidence type="ECO:0000256" key="9">
    <source>
        <dbReference type="ARBA" id="ARBA00022884"/>
    </source>
</evidence>
<dbReference type="InterPro" id="IPR003954">
    <property type="entry name" value="RRM_euk-type"/>
</dbReference>
<proteinExistence type="inferred from homology"/>
<evidence type="ECO:0000256" key="6">
    <source>
        <dbReference type="ARBA" id="ARBA00022490"/>
    </source>
</evidence>
<evidence type="ECO:0000256" key="4">
    <source>
        <dbReference type="ARBA" id="ARBA00006926"/>
    </source>
</evidence>
<comment type="subcellular location">
    <subcellularLocation>
        <location evidence="3">Cytoplasm</location>
    </subcellularLocation>
    <subcellularLocation>
        <location evidence="2">Nucleus</location>
    </subcellularLocation>
</comment>
<keyword evidence="10 14" id="KW-0560">Oxidoreductase</keyword>
<dbReference type="GO" id="GO:0004602">
    <property type="term" value="F:glutathione peroxidase activity"/>
    <property type="evidence" value="ECO:0007669"/>
    <property type="project" value="UniProtKB-EC"/>
</dbReference>
<evidence type="ECO:0000259" key="16">
    <source>
        <dbReference type="PROSITE" id="PS50102"/>
    </source>
</evidence>
<dbReference type="SMART" id="SM00360">
    <property type="entry name" value="RRM"/>
    <property type="match status" value="3"/>
</dbReference>
<dbReference type="InterPro" id="IPR013766">
    <property type="entry name" value="Thioredoxin_domain"/>
</dbReference>
<feature type="region of interest" description="Disordered" evidence="15">
    <location>
        <begin position="184"/>
        <end position="258"/>
    </location>
</feature>
<dbReference type="CDD" id="cd00340">
    <property type="entry name" value="GSH_Peroxidase"/>
    <property type="match status" value="1"/>
</dbReference>
<dbReference type="PRINTS" id="PR01011">
    <property type="entry name" value="GLUTPROXDASE"/>
</dbReference>
<dbReference type="PROSITE" id="PS50102">
    <property type="entry name" value="RRM"/>
    <property type="match status" value="3"/>
</dbReference>
<dbReference type="InterPro" id="IPR036249">
    <property type="entry name" value="Thioredoxin-like_sf"/>
</dbReference>
<evidence type="ECO:0000256" key="7">
    <source>
        <dbReference type="ARBA" id="ARBA00022559"/>
    </source>
</evidence>
<dbReference type="AlphaFoldDB" id="A0AAF3FGP0"/>
<dbReference type="Pfam" id="PF00076">
    <property type="entry name" value="RRM_1"/>
    <property type="match status" value="3"/>
</dbReference>
<evidence type="ECO:0000256" key="13">
    <source>
        <dbReference type="PROSITE-ProRule" id="PRU00176"/>
    </source>
</evidence>
<keyword evidence="7 14" id="KW-0575">Peroxidase</keyword>
<feature type="compositionally biased region" description="Basic and acidic residues" evidence="15">
    <location>
        <begin position="184"/>
        <end position="210"/>
    </location>
</feature>
<dbReference type="PANTHER" id="PTHR48039:SF5">
    <property type="entry name" value="RNA-BINDING PROTEIN 28"/>
    <property type="match status" value="1"/>
</dbReference>
<evidence type="ECO:0000256" key="3">
    <source>
        <dbReference type="ARBA" id="ARBA00004496"/>
    </source>
</evidence>
<evidence type="ECO:0000313" key="19">
    <source>
        <dbReference type="WBParaSite" id="MBELARI_LOCUS6238"/>
    </source>
</evidence>
<reference evidence="19" key="1">
    <citation type="submission" date="2024-02" db="UniProtKB">
        <authorList>
            <consortium name="WormBaseParasite"/>
        </authorList>
    </citation>
    <scope>IDENTIFICATION</scope>
</reference>
<name>A0AAF3FGP0_9BILA</name>
<protein>
    <recommendedName>
        <fullName evidence="5 14">Glutathione peroxidase</fullName>
    </recommendedName>
</protein>
<feature type="compositionally biased region" description="Basic and acidic residues" evidence="15">
    <location>
        <begin position="35"/>
        <end position="51"/>
    </location>
</feature>
<evidence type="ECO:0000256" key="14">
    <source>
        <dbReference type="RuleBase" id="RU000499"/>
    </source>
</evidence>
<evidence type="ECO:0000256" key="10">
    <source>
        <dbReference type="ARBA" id="ARBA00023002"/>
    </source>
</evidence>
<feature type="compositionally biased region" description="Basic and acidic residues" evidence="15">
    <location>
        <begin position="72"/>
        <end position="82"/>
    </location>
</feature>
<keyword evidence="8" id="KW-0677">Repeat</keyword>
<dbReference type="Gene3D" id="3.30.70.330">
    <property type="match status" value="3"/>
</dbReference>
<dbReference type="CDD" id="cd12416">
    <property type="entry name" value="RRM4_RBM28_like"/>
    <property type="match status" value="1"/>
</dbReference>
<evidence type="ECO:0000256" key="2">
    <source>
        <dbReference type="ARBA" id="ARBA00004123"/>
    </source>
</evidence>
<dbReference type="InterPro" id="IPR012677">
    <property type="entry name" value="Nucleotide-bd_a/b_plait_sf"/>
</dbReference>
<evidence type="ECO:0000256" key="15">
    <source>
        <dbReference type="SAM" id="MobiDB-lite"/>
    </source>
</evidence>
<feature type="domain" description="Thioredoxin" evidence="17">
    <location>
        <begin position="644"/>
        <end position="807"/>
    </location>
</feature>
<dbReference type="InterPro" id="IPR029759">
    <property type="entry name" value="GPX_AS"/>
</dbReference>
<keyword evidence="6" id="KW-0963">Cytoplasm</keyword>
<accession>A0AAF3FGP0</accession>
<dbReference type="Pfam" id="PF00255">
    <property type="entry name" value="GSHPx"/>
    <property type="match status" value="1"/>
</dbReference>
<dbReference type="PROSITE" id="PS00460">
    <property type="entry name" value="GLUTATHIONE_PEROXID_1"/>
    <property type="match status" value="1"/>
</dbReference>
<dbReference type="InterPro" id="IPR051945">
    <property type="entry name" value="RRM_MRD1_RNA_proc_ribogen"/>
</dbReference>
<dbReference type="FunFam" id="3.30.70.330:FF:000182">
    <property type="entry name" value="RNA-binding motif protein 28"/>
    <property type="match status" value="1"/>
</dbReference>
<feature type="region of interest" description="Disordered" evidence="15">
    <location>
        <begin position="534"/>
        <end position="601"/>
    </location>
</feature>
<feature type="domain" description="RRM" evidence="16">
    <location>
        <begin position="414"/>
        <end position="506"/>
    </location>
</feature>
<organism evidence="18 19">
    <name type="scientific">Mesorhabditis belari</name>
    <dbReference type="NCBI Taxonomy" id="2138241"/>
    <lineage>
        <taxon>Eukaryota</taxon>
        <taxon>Metazoa</taxon>
        <taxon>Ecdysozoa</taxon>
        <taxon>Nematoda</taxon>
        <taxon>Chromadorea</taxon>
        <taxon>Rhabditida</taxon>
        <taxon>Rhabditina</taxon>
        <taxon>Rhabditomorpha</taxon>
        <taxon>Rhabditoidea</taxon>
        <taxon>Rhabditidae</taxon>
        <taxon>Mesorhabditinae</taxon>
        <taxon>Mesorhabditis</taxon>
    </lineage>
</organism>
<evidence type="ECO:0000259" key="17">
    <source>
        <dbReference type="PROSITE" id="PS51352"/>
    </source>
</evidence>
<comment type="function">
    <text evidence="12">May constitute a glutathione peroxidase-like protective system against oxidative stresses.</text>
</comment>
<dbReference type="FunFam" id="3.40.30.10:FF:000270">
    <property type="entry name" value="Glutathione peroxidase"/>
    <property type="match status" value="1"/>
</dbReference>
<keyword evidence="11" id="KW-0539">Nucleus</keyword>
<dbReference type="SMART" id="SM00361">
    <property type="entry name" value="RRM_1"/>
    <property type="match status" value="2"/>
</dbReference>
<dbReference type="SUPFAM" id="SSF54928">
    <property type="entry name" value="RNA-binding domain, RBD"/>
    <property type="match status" value="2"/>
</dbReference>
<sequence>MGPRGSGAMRGRNGPFRGPRQRSFNNDAQYGYALEEPKKEAPPNKKTKFAESEDEEEDVKPNSPNKAVGGDEDGKLANRRKFENSHRKPWRLIVRNLNFNTKVADLQNAASKFGPFTEIVLPKCKDERYPNSCAGFAFIQFKDRETATKFKEHYNQNPLNNRPIAVDFALDKDTYATSTFEERKNMKTKVKDEENEDQRKNVKKQEKSEPVDEEESDETIEESEDEDESMDDEDEDEGKSDEESPKKGTFPKKPRKEDTAIAEGRVLFVRNLSFDTVEESLEKEMVKFGEVKLVIICKFADSGHSKGTAFVHFSAKEEADKCLRALMGGTITIDGRTLGGFVAIPRGDAQKIEKEHLTKAPKDKRNLHLLRAGWIREGTSAAAGMSEKDAQKRVQLTAAAKKKLENLHHFVSPTRLVVHNLPMHVDDKGLKKLCQNAAGRVEAMVIECRIWRDMGKLDSNGKPKSRGFGFVAFSEHVDALACLNKLNNNPKIFTNDRRPIVEFSIENLEAVKIKERRKLKSDLGRKVNEKELQAHIKTQVDQSKKAFSKGGQKPIPKFLGPKMRHRDQTKKGATKKSAGKKKKKEPTVGGGDSAVKRAKKKTNKKEVTKYLAFDVQIVVNGMLQVGNIIRNAVFRGLHVSASTSQMSQHFYDFQVKDSQGNPVKLGDKYRGKVVIVVNVASECGLTNANYTQLKEALDKYHNQGLEVAAFPCNQFGGQEPKCELDIKNFVANKFAFEPDLFGKVNVNGNDADPLWKFLKKEQGGTLIDAIKWNFTKFLVDREGNIIKRYAPTHEPKDMVKDIEKALSTPAGTKL</sequence>
<dbReference type="GO" id="GO:0005737">
    <property type="term" value="C:cytoplasm"/>
    <property type="evidence" value="ECO:0007669"/>
    <property type="project" value="UniProtKB-SubCell"/>
</dbReference>
<feature type="domain" description="RRM" evidence="16">
    <location>
        <begin position="90"/>
        <end position="171"/>
    </location>
</feature>
<dbReference type="GO" id="GO:0005730">
    <property type="term" value="C:nucleolus"/>
    <property type="evidence" value="ECO:0007669"/>
    <property type="project" value="TreeGrafter"/>
</dbReference>
<feature type="compositionally biased region" description="Basic residues" evidence="15">
    <location>
        <begin position="562"/>
        <end position="584"/>
    </location>
</feature>
<keyword evidence="18" id="KW-1185">Reference proteome</keyword>
<evidence type="ECO:0000256" key="11">
    <source>
        <dbReference type="ARBA" id="ARBA00023242"/>
    </source>
</evidence>
<dbReference type="SUPFAM" id="SSF52833">
    <property type="entry name" value="Thioredoxin-like"/>
    <property type="match status" value="1"/>
</dbReference>
<dbReference type="InterPro" id="IPR000889">
    <property type="entry name" value="Glutathione_peroxidase"/>
</dbReference>
<dbReference type="PROSITE" id="PS51352">
    <property type="entry name" value="THIOREDOXIN_2"/>
    <property type="match status" value="1"/>
</dbReference>
<comment type="catalytic activity">
    <reaction evidence="1">
        <text>2 glutathione + H2O2 = glutathione disulfide + 2 H2O</text>
        <dbReference type="Rhea" id="RHEA:16833"/>
        <dbReference type="ChEBI" id="CHEBI:15377"/>
        <dbReference type="ChEBI" id="CHEBI:16240"/>
        <dbReference type="ChEBI" id="CHEBI:57925"/>
        <dbReference type="ChEBI" id="CHEBI:58297"/>
        <dbReference type="EC" id="1.11.1.9"/>
    </reaction>
</comment>
<feature type="compositionally biased region" description="Acidic residues" evidence="15">
    <location>
        <begin position="211"/>
        <end position="240"/>
    </location>
</feature>
<evidence type="ECO:0000256" key="1">
    <source>
        <dbReference type="ARBA" id="ARBA00000217"/>
    </source>
</evidence>
<evidence type="ECO:0000256" key="8">
    <source>
        <dbReference type="ARBA" id="ARBA00022737"/>
    </source>
</evidence>
<feature type="domain" description="RRM" evidence="16">
    <location>
        <begin position="265"/>
        <end position="338"/>
    </location>
</feature>
<dbReference type="Proteomes" id="UP000887575">
    <property type="component" value="Unassembled WGS sequence"/>
</dbReference>
<evidence type="ECO:0000256" key="12">
    <source>
        <dbReference type="ARBA" id="ARBA00054853"/>
    </source>
</evidence>